<gene>
    <name evidence="1" type="ORF">GCM10022215_23900</name>
</gene>
<comment type="caution">
    <text evidence="1">The sequence shown here is derived from an EMBL/GenBank/DDBJ whole genome shotgun (WGS) entry which is preliminary data.</text>
</comment>
<protein>
    <submittedName>
        <fullName evidence="1">Uncharacterized protein</fullName>
    </submittedName>
</protein>
<proteinExistence type="predicted"/>
<evidence type="ECO:0000313" key="1">
    <source>
        <dbReference type="EMBL" id="GAA4120379.1"/>
    </source>
</evidence>
<sequence>MNAPDPRLLPAPPIARSRCEGCHRNIVWAITVAGPNGRGGKLMPLDPLEDLAGNVAVTPTPGGRLTARVLHADEQVDRPIEYSAMTHFATCPARSKPEIPAQIIDLQAERRRRARRRHPARSGR</sequence>
<name>A0ABP7XM52_9ACTN</name>
<evidence type="ECO:0000313" key="2">
    <source>
        <dbReference type="Proteomes" id="UP001501495"/>
    </source>
</evidence>
<reference evidence="2" key="1">
    <citation type="journal article" date="2019" name="Int. J. Syst. Evol. Microbiol.">
        <title>The Global Catalogue of Microorganisms (GCM) 10K type strain sequencing project: providing services to taxonomists for standard genome sequencing and annotation.</title>
        <authorList>
            <consortium name="The Broad Institute Genomics Platform"/>
            <consortium name="The Broad Institute Genome Sequencing Center for Infectious Disease"/>
            <person name="Wu L."/>
            <person name="Ma J."/>
        </authorList>
    </citation>
    <scope>NUCLEOTIDE SEQUENCE [LARGE SCALE GENOMIC DNA]</scope>
    <source>
        <strain evidence="2">JCM 16703</strain>
    </source>
</reference>
<dbReference type="EMBL" id="BAAAZH010000016">
    <property type="protein sequence ID" value="GAA4120379.1"/>
    <property type="molecule type" value="Genomic_DNA"/>
</dbReference>
<organism evidence="1 2">
    <name type="scientific">Nocardioides fonticola</name>
    <dbReference type="NCBI Taxonomy" id="450363"/>
    <lineage>
        <taxon>Bacteria</taxon>
        <taxon>Bacillati</taxon>
        <taxon>Actinomycetota</taxon>
        <taxon>Actinomycetes</taxon>
        <taxon>Propionibacteriales</taxon>
        <taxon>Nocardioidaceae</taxon>
        <taxon>Nocardioides</taxon>
    </lineage>
</organism>
<keyword evidence="2" id="KW-1185">Reference proteome</keyword>
<dbReference type="RefSeq" id="WP_344733623.1">
    <property type="nucleotide sequence ID" value="NZ_BAAAZH010000016.1"/>
</dbReference>
<accession>A0ABP7XM52</accession>
<dbReference type="Proteomes" id="UP001501495">
    <property type="component" value="Unassembled WGS sequence"/>
</dbReference>